<evidence type="ECO:0000313" key="6">
    <source>
        <dbReference type="Proteomes" id="UP001460679"/>
    </source>
</evidence>
<gene>
    <name evidence="5" type="ORF">WG616_00165</name>
</gene>
<dbReference type="EMBL" id="CP148066">
    <property type="protein sequence ID" value="WXL28437.1"/>
    <property type="molecule type" value="Genomic_DNA"/>
</dbReference>
<feature type="domain" description="LD-carboxypeptidase C-terminal" evidence="4">
    <location>
        <begin position="196"/>
        <end position="311"/>
    </location>
</feature>
<dbReference type="PANTHER" id="PTHR30237:SF6">
    <property type="entry name" value="CARBOXYPEPTIDASE YOCD-RELATED"/>
    <property type="match status" value="1"/>
</dbReference>
<dbReference type="InterPro" id="IPR027478">
    <property type="entry name" value="LdcA_N"/>
</dbReference>
<evidence type="ECO:0000256" key="2">
    <source>
        <dbReference type="ARBA" id="ARBA00022801"/>
    </source>
</evidence>
<dbReference type="SUPFAM" id="SSF141986">
    <property type="entry name" value="LD-carboxypeptidase A C-terminal domain-like"/>
    <property type="match status" value="1"/>
</dbReference>
<dbReference type="SUPFAM" id="SSF52317">
    <property type="entry name" value="Class I glutamine amidotransferase-like"/>
    <property type="match status" value="1"/>
</dbReference>
<evidence type="ECO:0000259" key="4">
    <source>
        <dbReference type="Pfam" id="PF17676"/>
    </source>
</evidence>
<dbReference type="CDD" id="cd07062">
    <property type="entry name" value="Peptidase_S66_mccF_like"/>
    <property type="match status" value="1"/>
</dbReference>
<evidence type="ECO:0000256" key="1">
    <source>
        <dbReference type="ARBA" id="ARBA00010233"/>
    </source>
</evidence>
<organism evidence="5 6">
    <name type="scientific">[Mycoplasma] gypis</name>
    <dbReference type="NCBI Taxonomy" id="92404"/>
    <lineage>
        <taxon>Bacteria</taxon>
        <taxon>Bacillati</taxon>
        <taxon>Mycoplasmatota</taxon>
        <taxon>Mycoplasmoidales</taxon>
        <taxon>Metamycoplasmataceae</taxon>
        <taxon>Metamycoplasma</taxon>
    </lineage>
</organism>
<dbReference type="Gene3D" id="3.40.50.10740">
    <property type="entry name" value="Class I glutamine amidotransferase-like"/>
    <property type="match status" value="1"/>
</dbReference>
<reference evidence="5" key="1">
    <citation type="submission" date="2024-03" db="EMBL/GenBank/DDBJ databases">
        <title>Complete genome sequence of Mycoplasma gypis type strain B1/T1.</title>
        <authorList>
            <person name="Spergser J."/>
        </authorList>
    </citation>
    <scope>NUCLEOTIDE SEQUENCE [LARGE SCALE GENOMIC DNA]</scope>
    <source>
        <strain evidence="5">B1/T1</strain>
    </source>
</reference>
<keyword evidence="2" id="KW-0378">Hydrolase</keyword>
<dbReference type="InterPro" id="IPR003507">
    <property type="entry name" value="S66_fam"/>
</dbReference>
<dbReference type="Pfam" id="PF17676">
    <property type="entry name" value="Peptidase_S66C"/>
    <property type="match status" value="1"/>
</dbReference>
<dbReference type="Gene3D" id="3.50.30.60">
    <property type="entry name" value="LD-carboxypeptidase A C-terminal domain-like"/>
    <property type="match status" value="1"/>
</dbReference>
<evidence type="ECO:0000313" key="5">
    <source>
        <dbReference type="EMBL" id="WXL28437.1"/>
    </source>
</evidence>
<comment type="similarity">
    <text evidence="1">Belongs to the peptidase S66 family.</text>
</comment>
<dbReference type="InterPro" id="IPR040449">
    <property type="entry name" value="Peptidase_S66_N"/>
</dbReference>
<name>A0ABZ2RQD5_9BACT</name>
<evidence type="ECO:0000259" key="3">
    <source>
        <dbReference type="Pfam" id="PF02016"/>
    </source>
</evidence>
<dbReference type="InterPro" id="IPR040921">
    <property type="entry name" value="Peptidase_S66C"/>
</dbReference>
<dbReference type="InterPro" id="IPR029062">
    <property type="entry name" value="Class_I_gatase-like"/>
</dbReference>
<proteinExistence type="inferred from homology"/>
<sequence>MFKLQKGDEVRVIAPAKSLKFIGEVNTNIAIKALEDLGLKVTFGKNVMNTERRLSASISDRVSDIHDAYKDKNVKMIFTVIGGFNSNQLLPYLDWDLIKNNPKPLCGYSDITSLLIALKTKTNSLNFYGPHFSSFAMIHNSAFIKNEFKKMVLSDEDVFEMGISEKWSDDTWFINQEKRDFVKNSGGWIINEGQGTGKLFGGNLSTIMLIKGTEYWPQITEDTILFIECVSLFGYDEFERNLVSLIQSPFFKYVKGLMIGRTQKDSEISQDDIFEIIRSKKELENIPVVANLDFGHTMPITIIPYGKEATISAQNNNLKIIIKK</sequence>
<dbReference type="PANTHER" id="PTHR30237">
    <property type="entry name" value="MURAMOYLTETRAPEPTIDE CARBOXYPEPTIDASE"/>
    <property type="match status" value="1"/>
</dbReference>
<dbReference type="PIRSF" id="PIRSF028757">
    <property type="entry name" value="LD-carboxypeptidase"/>
    <property type="match status" value="1"/>
</dbReference>
<dbReference type="InterPro" id="IPR027461">
    <property type="entry name" value="Carboxypeptidase_A_C_sf"/>
</dbReference>
<accession>A0ABZ2RQD5</accession>
<dbReference type="RefSeq" id="WP_205499528.1">
    <property type="nucleotide sequence ID" value="NZ_CP148066.1"/>
</dbReference>
<protein>
    <submittedName>
        <fullName evidence="5">S66 peptidase family protein</fullName>
    </submittedName>
</protein>
<dbReference type="Pfam" id="PF02016">
    <property type="entry name" value="Peptidase_S66"/>
    <property type="match status" value="1"/>
</dbReference>
<keyword evidence="6" id="KW-1185">Reference proteome</keyword>
<dbReference type="Proteomes" id="UP001460679">
    <property type="component" value="Chromosome"/>
</dbReference>
<feature type="domain" description="LD-carboxypeptidase N-terminal" evidence="3">
    <location>
        <begin position="10"/>
        <end position="129"/>
    </location>
</feature>